<sequence length="79" mass="9017">MKKQKAKTAGSRRPLRLPESETRSRSILFTRIIGGQDRCEGHEECGITILQQLPYNQRRSSTARDIKCDQQTNSEVALE</sequence>
<proteinExistence type="predicted"/>
<name>A0A653C9K7_CALMS</name>
<dbReference type="AlphaFoldDB" id="A0A653C9K7"/>
<evidence type="ECO:0000313" key="2">
    <source>
        <dbReference type="EMBL" id="VEN44601.1"/>
    </source>
</evidence>
<protein>
    <submittedName>
        <fullName evidence="2">Uncharacterized protein</fullName>
    </submittedName>
</protein>
<reference evidence="2 3" key="1">
    <citation type="submission" date="2019-01" db="EMBL/GenBank/DDBJ databases">
        <authorList>
            <person name="Sayadi A."/>
        </authorList>
    </citation>
    <scope>NUCLEOTIDE SEQUENCE [LARGE SCALE GENOMIC DNA]</scope>
</reference>
<organism evidence="2 3">
    <name type="scientific">Callosobruchus maculatus</name>
    <name type="common">Southern cowpea weevil</name>
    <name type="synonym">Pulse bruchid</name>
    <dbReference type="NCBI Taxonomy" id="64391"/>
    <lineage>
        <taxon>Eukaryota</taxon>
        <taxon>Metazoa</taxon>
        <taxon>Ecdysozoa</taxon>
        <taxon>Arthropoda</taxon>
        <taxon>Hexapoda</taxon>
        <taxon>Insecta</taxon>
        <taxon>Pterygota</taxon>
        <taxon>Neoptera</taxon>
        <taxon>Endopterygota</taxon>
        <taxon>Coleoptera</taxon>
        <taxon>Polyphaga</taxon>
        <taxon>Cucujiformia</taxon>
        <taxon>Chrysomeloidea</taxon>
        <taxon>Chrysomelidae</taxon>
        <taxon>Bruchinae</taxon>
        <taxon>Bruchini</taxon>
        <taxon>Callosobruchus</taxon>
    </lineage>
</organism>
<feature type="compositionally biased region" description="Polar residues" evidence="1">
    <location>
        <begin position="69"/>
        <end position="79"/>
    </location>
</feature>
<dbReference type="EMBL" id="CAACVG010007271">
    <property type="protein sequence ID" value="VEN44601.1"/>
    <property type="molecule type" value="Genomic_DNA"/>
</dbReference>
<keyword evidence="3" id="KW-1185">Reference proteome</keyword>
<feature type="region of interest" description="Disordered" evidence="1">
    <location>
        <begin position="56"/>
        <end position="79"/>
    </location>
</feature>
<accession>A0A653C9K7</accession>
<evidence type="ECO:0000256" key="1">
    <source>
        <dbReference type="SAM" id="MobiDB-lite"/>
    </source>
</evidence>
<dbReference type="Proteomes" id="UP000410492">
    <property type="component" value="Unassembled WGS sequence"/>
</dbReference>
<feature type="region of interest" description="Disordered" evidence="1">
    <location>
        <begin position="1"/>
        <end position="22"/>
    </location>
</feature>
<gene>
    <name evidence="2" type="ORF">CALMAC_LOCUS7333</name>
</gene>
<evidence type="ECO:0000313" key="3">
    <source>
        <dbReference type="Proteomes" id="UP000410492"/>
    </source>
</evidence>